<dbReference type="VEuPathDB" id="AmoebaDB:ACA1_114490"/>
<sequence>MNVEDLPEEMLQQVFLALGQPSHLPTVALVCRRVSVSVDYSVQRLWWGHHPIRLHRPLRHRCRTALACGLTHDVAALFGDHLIHIPAPVQMTHSRVDSYERPPTPYFTCLTGVYT</sequence>
<proteinExistence type="predicted"/>
<dbReference type="RefSeq" id="XP_004342180.1">
    <property type="nucleotide sequence ID" value="XM_004342131.1"/>
</dbReference>
<evidence type="ECO:0000313" key="3">
    <source>
        <dbReference type="Proteomes" id="UP000011083"/>
    </source>
</evidence>
<organism evidence="2 3">
    <name type="scientific">Acanthamoeba castellanii (strain ATCC 30010 / Neff)</name>
    <dbReference type="NCBI Taxonomy" id="1257118"/>
    <lineage>
        <taxon>Eukaryota</taxon>
        <taxon>Amoebozoa</taxon>
        <taxon>Discosea</taxon>
        <taxon>Longamoebia</taxon>
        <taxon>Centramoebida</taxon>
        <taxon>Acanthamoebidae</taxon>
        <taxon>Acanthamoeba</taxon>
    </lineage>
</organism>
<dbReference type="InterPro" id="IPR001810">
    <property type="entry name" value="F-box_dom"/>
</dbReference>
<evidence type="ECO:0000259" key="1">
    <source>
        <dbReference type="PROSITE" id="PS50181"/>
    </source>
</evidence>
<keyword evidence="3" id="KW-1185">Reference proteome</keyword>
<dbReference type="PROSITE" id="PS50181">
    <property type="entry name" value="FBOX"/>
    <property type="match status" value="1"/>
</dbReference>
<evidence type="ECO:0000313" key="2">
    <source>
        <dbReference type="EMBL" id="ELR20070.1"/>
    </source>
</evidence>
<reference evidence="2 3" key="1">
    <citation type="journal article" date="2013" name="Genome Biol.">
        <title>Genome of Acanthamoeba castellanii highlights extensive lateral gene transfer and early evolution of tyrosine kinase signaling.</title>
        <authorList>
            <person name="Clarke M."/>
            <person name="Lohan A.J."/>
            <person name="Liu B."/>
            <person name="Lagkouvardos I."/>
            <person name="Roy S."/>
            <person name="Zafar N."/>
            <person name="Bertelli C."/>
            <person name="Schilde C."/>
            <person name="Kianianmomeni A."/>
            <person name="Burglin T.R."/>
            <person name="Frech C."/>
            <person name="Turcotte B."/>
            <person name="Kopec K.O."/>
            <person name="Synnott J.M."/>
            <person name="Choo C."/>
            <person name="Paponov I."/>
            <person name="Finkler A."/>
            <person name="Soon Heng Tan C."/>
            <person name="Hutchins A.P."/>
            <person name="Weinmeier T."/>
            <person name="Rattei T."/>
            <person name="Chu J.S."/>
            <person name="Gimenez G."/>
            <person name="Irimia M."/>
            <person name="Rigden D.J."/>
            <person name="Fitzpatrick D.A."/>
            <person name="Lorenzo-Morales J."/>
            <person name="Bateman A."/>
            <person name="Chiu C.H."/>
            <person name="Tang P."/>
            <person name="Hegemann P."/>
            <person name="Fromm H."/>
            <person name="Raoult D."/>
            <person name="Greub G."/>
            <person name="Miranda-Saavedra D."/>
            <person name="Chen N."/>
            <person name="Nash P."/>
            <person name="Ginger M.L."/>
            <person name="Horn M."/>
            <person name="Schaap P."/>
            <person name="Caler L."/>
            <person name="Loftus B."/>
        </authorList>
    </citation>
    <scope>NUCLEOTIDE SEQUENCE [LARGE SCALE GENOMIC DNA]</scope>
    <source>
        <strain evidence="2 3">Neff</strain>
    </source>
</reference>
<dbReference type="GeneID" id="14920913"/>
<gene>
    <name evidence="2" type="ORF">ACA1_114490</name>
</gene>
<dbReference type="AlphaFoldDB" id="L8H4G6"/>
<protein>
    <recommendedName>
        <fullName evidence="1">F-box domain-containing protein</fullName>
    </recommendedName>
</protein>
<feature type="domain" description="F-box" evidence="1">
    <location>
        <begin position="1"/>
        <end position="49"/>
    </location>
</feature>
<dbReference type="KEGG" id="acan:ACA1_114490"/>
<accession>L8H4G6</accession>
<name>L8H4G6_ACACF</name>
<dbReference type="Pfam" id="PF12937">
    <property type="entry name" value="F-box-like"/>
    <property type="match status" value="1"/>
</dbReference>
<dbReference type="EMBL" id="KB007926">
    <property type="protein sequence ID" value="ELR20070.1"/>
    <property type="molecule type" value="Genomic_DNA"/>
</dbReference>
<dbReference type="Proteomes" id="UP000011083">
    <property type="component" value="Unassembled WGS sequence"/>
</dbReference>